<evidence type="ECO:0000256" key="3">
    <source>
        <dbReference type="ARBA" id="ARBA00022475"/>
    </source>
</evidence>
<keyword evidence="3 7" id="KW-1003">Cell membrane</keyword>
<keyword evidence="5 7" id="KW-1133">Transmembrane helix</keyword>
<dbReference type="EMBL" id="CP013200">
    <property type="protein sequence ID" value="ALO66060.1"/>
    <property type="molecule type" value="Genomic_DNA"/>
</dbReference>
<protein>
    <submittedName>
        <fullName evidence="9">Alkaline phosphatase</fullName>
    </submittedName>
</protein>
<comment type="similarity">
    <text evidence="2 7">Belongs to the DedA family.</text>
</comment>
<dbReference type="InterPro" id="IPR032818">
    <property type="entry name" value="DedA-like"/>
</dbReference>
<proteinExistence type="inferred from homology"/>
<evidence type="ECO:0000256" key="6">
    <source>
        <dbReference type="ARBA" id="ARBA00023136"/>
    </source>
</evidence>
<sequence>MLHTIALSLPHAVPAGLLSVMDPAALLSGLGPATLAVVALIVFIESGLLFPFLPGDSLLFTAGLLHNQLNLSLPVLIGVVVLAAVTGDQVGYLLGRKFGRRWFKDDARILKTKYLTETEEFFAKRGGWAIVLARFVPIVRTYAPLVAGVANYDHKKFTLWNIAGALGWAGSITLLGTWLGHYEIVSKNIDVIAVALVLVSVLPGVISFLLKRRAAASGTLLSAPEGESAGDNNEHAHP</sequence>
<evidence type="ECO:0000259" key="8">
    <source>
        <dbReference type="Pfam" id="PF09335"/>
    </source>
</evidence>
<evidence type="ECO:0000256" key="7">
    <source>
        <dbReference type="RuleBase" id="RU367016"/>
    </source>
</evidence>
<feature type="domain" description="VTT" evidence="8">
    <location>
        <begin position="53"/>
        <end position="176"/>
    </location>
</feature>
<dbReference type="PANTHER" id="PTHR30353">
    <property type="entry name" value="INNER MEMBRANE PROTEIN DEDA-RELATED"/>
    <property type="match status" value="1"/>
</dbReference>
<evidence type="ECO:0000256" key="1">
    <source>
        <dbReference type="ARBA" id="ARBA00004651"/>
    </source>
</evidence>
<dbReference type="PANTHER" id="PTHR30353:SF0">
    <property type="entry name" value="TRANSMEMBRANE PROTEIN"/>
    <property type="match status" value="1"/>
</dbReference>
<feature type="transmembrane region" description="Helical" evidence="7">
    <location>
        <begin position="73"/>
        <end position="94"/>
    </location>
</feature>
<reference evidence="10" key="1">
    <citation type="submission" date="2015-11" db="EMBL/GenBank/DDBJ databases">
        <authorList>
            <person name="Kumar R."/>
            <person name="Singh D."/>
            <person name="Swarnkar M.K."/>
            <person name="Singh A.K."/>
            <person name="Kumar S."/>
        </authorList>
    </citation>
    <scope>NUCLEOTIDE SEQUENCE [LARGE SCALE GENOMIC DNA]</scope>
    <source>
        <strain evidence="10">ERGS4:06</strain>
    </source>
</reference>
<keyword evidence="4 7" id="KW-0812">Transmembrane</keyword>
<reference evidence="9 10" key="2">
    <citation type="journal article" date="2016" name="J. Biotechnol.">
        <title>Complete genome sequence of Arthrobacter alpinus ERGS4:06, a yellow pigmented bacterium tolerant to cold and radiations isolated from Sikkim Himalaya.</title>
        <authorList>
            <person name="Kumar R."/>
            <person name="Singh D."/>
            <person name="Swarnkar M.K."/>
            <person name="Singh A.K."/>
            <person name="Kumar S."/>
        </authorList>
    </citation>
    <scope>NUCLEOTIDE SEQUENCE [LARGE SCALE GENOMIC DNA]</scope>
    <source>
        <strain evidence="9 10">ERGS4:06</strain>
    </source>
</reference>
<gene>
    <name evidence="9" type="ORF">AS189_05555</name>
</gene>
<keyword evidence="6 7" id="KW-0472">Membrane</keyword>
<accession>A0A0S2LXB8</accession>
<organism evidence="9 10">
    <name type="scientific">Arthrobacter alpinus</name>
    <dbReference type="NCBI Taxonomy" id="656366"/>
    <lineage>
        <taxon>Bacteria</taxon>
        <taxon>Bacillati</taxon>
        <taxon>Actinomycetota</taxon>
        <taxon>Actinomycetes</taxon>
        <taxon>Micrococcales</taxon>
        <taxon>Micrococcaceae</taxon>
        <taxon>Arthrobacter</taxon>
    </lineage>
</organism>
<name>A0A0S2LXB8_9MICC</name>
<dbReference type="AlphaFoldDB" id="A0A0S2LXB8"/>
<comment type="subcellular location">
    <subcellularLocation>
        <location evidence="1 7">Cell membrane</location>
        <topology evidence="1 7">Multi-pass membrane protein</topology>
    </subcellularLocation>
</comment>
<evidence type="ECO:0000313" key="9">
    <source>
        <dbReference type="EMBL" id="ALO66060.1"/>
    </source>
</evidence>
<feature type="transmembrane region" description="Helical" evidence="7">
    <location>
        <begin position="159"/>
        <end position="179"/>
    </location>
</feature>
<dbReference type="RefSeq" id="WP_062286682.1">
    <property type="nucleotide sequence ID" value="NZ_CP013200.1"/>
</dbReference>
<dbReference type="Proteomes" id="UP000059574">
    <property type="component" value="Chromosome"/>
</dbReference>
<evidence type="ECO:0000256" key="5">
    <source>
        <dbReference type="ARBA" id="ARBA00022989"/>
    </source>
</evidence>
<evidence type="ECO:0000313" key="10">
    <source>
        <dbReference type="Proteomes" id="UP000059574"/>
    </source>
</evidence>
<feature type="transmembrane region" description="Helical" evidence="7">
    <location>
        <begin position="191"/>
        <end position="210"/>
    </location>
</feature>
<dbReference type="GO" id="GO:0005886">
    <property type="term" value="C:plasma membrane"/>
    <property type="evidence" value="ECO:0007669"/>
    <property type="project" value="UniProtKB-SubCell"/>
</dbReference>
<evidence type="ECO:0000256" key="4">
    <source>
        <dbReference type="ARBA" id="ARBA00022692"/>
    </source>
</evidence>
<feature type="transmembrane region" description="Helical" evidence="7">
    <location>
        <begin position="33"/>
        <end position="53"/>
    </location>
</feature>
<evidence type="ECO:0000256" key="2">
    <source>
        <dbReference type="ARBA" id="ARBA00010792"/>
    </source>
</evidence>
<dbReference type="InterPro" id="IPR032816">
    <property type="entry name" value="VTT_dom"/>
</dbReference>
<dbReference type="Pfam" id="PF09335">
    <property type="entry name" value="VTT_dom"/>
    <property type="match status" value="1"/>
</dbReference>